<dbReference type="Pfam" id="PF05488">
    <property type="entry name" value="PAAR_motif"/>
    <property type="match status" value="1"/>
</dbReference>
<dbReference type="RefSeq" id="WP_217138200.1">
    <property type="nucleotide sequence ID" value="NZ_JAFMOU010000065.1"/>
</dbReference>
<keyword evidence="2" id="KW-1185">Reference proteome</keyword>
<organism evidence="1 2">
    <name type="scientific">Rahnella perminowiae</name>
    <dbReference type="NCBI Taxonomy" id="2816244"/>
    <lineage>
        <taxon>Bacteria</taxon>
        <taxon>Pseudomonadati</taxon>
        <taxon>Pseudomonadota</taxon>
        <taxon>Gammaproteobacteria</taxon>
        <taxon>Enterobacterales</taxon>
        <taxon>Yersiniaceae</taxon>
        <taxon>Rahnella</taxon>
    </lineage>
</organism>
<protein>
    <submittedName>
        <fullName evidence="1">PAAR domain-containing protein</fullName>
    </submittedName>
</protein>
<dbReference type="EMBL" id="JAFMOU010000065">
    <property type="protein sequence ID" value="MBU9835012.1"/>
    <property type="molecule type" value="Genomic_DNA"/>
</dbReference>
<sequence>MSKKVVVLGDSSSYGGRVTSASSTFEIDGKKAALLNDTFSCPEHGSNAIVECDMGYEEGGRGIVVHGCKTACGAKVFASTQAVDFN</sequence>
<dbReference type="CDD" id="cd14744">
    <property type="entry name" value="PAAR_CT_2"/>
    <property type="match status" value="1"/>
</dbReference>
<dbReference type="Proteomes" id="UP000699865">
    <property type="component" value="Unassembled WGS sequence"/>
</dbReference>
<name>A0ABS6KZK6_9GAMM</name>
<accession>A0ABS6KZK6</accession>
<gene>
    <name evidence="1" type="ORF">J1786_09325</name>
</gene>
<dbReference type="InterPro" id="IPR008727">
    <property type="entry name" value="PAAR_motif"/>
</dbReference>
<reference evidence="1 2" key="1">
    <citation type="submission" date="2021-03" db="EMBL/GenBank/DDBJ databases">
        <title>Five novel Rahnella species.</title>
        <authorList>
            <person name="Brady C."/>
            <person name="Asselin J."/>
            <person name="Beer S."/>
            <person name="Bruberg M.B."/>
            <person name="Crampton B."/>
            <person name="Venter S."/>
            <person name="Arnold D."/>
            <person name="Denman S."/>
        </authorList>
    </citation>
    <scope>NUCLEOTIDE SEQUENCE [LARGE SCALE GENOMIC DNA]</scope>
    <source>
        <strain evidence="1 2">L72c</strain>
    </source>
</reference>
<proteinExistence type="predicted"/>
<comment type="caution">
    <text evidence="1">The sequence shown here is derived from an EMBL/GenBank/DDBJ whole genome shotgun (WGS) entry which is preliminary data.</text>
</comment>
<evidence type="ECO:0000313" key="1">
    <source>
        <dbReference type="EMBL" id="MBU9835012.1"/>
    </source>
</evidence>
<evidence type="ECO:0000313" key="2">
    <source>
        <dbReference type="Proteomes" id="UP000699865"/>
    </source>
</evidence>